<keyword evidence="1" id="KW-0812">Transmembrane</keyword>
<keyword evidence="1" id="KW-0472">Membrane</keyword>
<proteinExistence type="predicted"/>
<dbReference type="Proteomes" id="UP000195305">
    <property type="component" value="Unassembled WGS sequence"/>
</dbReference>
<dbReference type="EMBL" id="NFLJ01000016">
    <property type="protein sequence ID" value="OUQ34481.1"/>
    <property type="molecule type" value="Genomic_DNA"/>
</dbReference>
<dbReference type="OrthoDB" id="5363652at2"/>
<reference evidence="2 3" key="1">
    <citation type="journal article" date="2018" name="BMC Genomics">
        <title>Whole genome sequencing and function prediction of 133 gut anaerobes isolated from chicken caecum in pure cultures.</title>
        <authorList>
            <person name="Medvecky M."/>
            <person name="Cejkova D."/>
            <person name="Polansky O."/>
            <person name="Karasova D."/>
            <person name="Kubasova T."/>
            <person name="Cizek A."/>
            <person name="Rychlik I."/>
        </authorList>
    </citation>
    <scope>NUCLEOTIDE SEQUENCE [LARGE SCALE GENOMIC DNA]</scope>
    <source>
        <strain evidence="2 3">An13</strain>
    </source>
</reference>
<evidence type="ECO:0008006" key="4">
    <source>
        <dbReference type="Google" id="ProtNLM"/>
    </source>
</evidence>
<name>A0A1Y4SZV8_9FIRM</name>
<protein>
    <recommendedName>
        <fullName evidence="4">CAAX protease</fullName>
    </recommendedName>
</protein>
<keyword evidence="3" id="KW-1185">Reference proteome</keyword>
<organism evidence="2 3">
    <name type="scientific">Massilimicrobiota timonensis</name>
    <dbReference type="NCBI Taxonomy" id="1776392"/>
    <lineage>
        <taxon>Bacteria</taxon>
        <taxon>Bacillati</taxon>
        <taxon>Bacillota</taxon>
        <taxon>Erysipelotrichia</taxon>
        <taxon>Erysipelotrichales</taxon>
        <taxon>Erysipelotrichaceae</taxon>
        <taxon>Massilimicrobiota</taxon>
    </lineage>
</organism>
<keyword evidence="1" id="KW-1133">Transmembrane helix</keyword>
<dbReference type="AlphaFoldDB" id="A0A1Y4SZV8"/>
<evidence type="ECO:0000256" key="1">
    <source>
        <dbReference type="SAM" id="Phobius"/>
    </source>
</evidence>
<feature type="transmembrane region" description="Helical" evidence="1">
    <location>
        <begin position="262"/>
        <end position="281"/>
    </location>
</feature>
<comment type="caution">
    <text evidence="2">The sequence shown here is derived from an EMBL/GenBank/DDBJ whole genome shotgun (WGS) entry which is preliminary data.</text>
</comment>
<dbReference type="Pfam" id="PF07751">
    <property type="entry name" value="Abi_2"/>
    <property type="match status" value="1"/>
</dbReference>
<evidence type="ECO:0000313" key="2">
    <source>
        <dbReference type="EMBL" id="OUQ34481.1"/>
    </source>
</evidence>
<dbReference type="RefSeq" id="WP_087357983.1">
    <property type="nucleotide sequence ID" value="NZ_NFLJ01000016.1"/>
</dbReference>
<accession>A0A1Y4SZV8</accession>
<evidence type="ECO:0000313" key="3">
    <source>
        <dbReference type="Proteomes" id="UP000195305"/>
    </source>
</evidence>
<sequence>MKREGILYVRKWYFRIKKSRTIEDRIDKLQKRHLLIDDYHLLYNYIKNVNTYYHITGYRFLLDNYNVEEDDYHNHKCTELIALCELDKKISIMLFQETRKIEESLRTRLANLCGQDDMVTFKLDDIHKISLLKDNYCLVNNSTEKFIAEDTYNRILSKTLYDDINKTREEPAIKHYINAYNGIIPIWVAINFISFGTLIKLIDCLTTVKLNEFMEGKPYKKPKGLMIPSRVDLKSIHMLRNKISHHSNILGKQSPYIVKGKFYSIFFLGYISICHWSNFLFNENLTLPLRQKIDEIIEETNTEYNTKFDFSIIHNRKIK</sequence>
<gene>
    <name evidence="2" type="ORF">B5E75_06650</name>
</gene>
<dbReference type="InterPro" id="IPR011664">
    <property type="entry name" value="Abi_system_AbiD/AbiF-like"/>
</dbReference>